<accession>A0A101I945</accession>
<evidence type="ECO:0000313" key="2">
    <source>
        <dbReference type="EMBL" id="KUK66983.1"/>
    </source>
</evidence>
<dbReference type="AlphaFoldDB" id="A0A101I945"/>
<evidence type="ECO:0000313" key="1">
    <source>
        <dbReference type="EMBL" id="HCO69188.1"/>
    </source>
</evidence>
<evidence type="ECO:0000313" key="5">
    <source>
        <dbReference type="Proteomes" id="UP000055014"/>
    </source>
</evidence>
<organism evidence="3 5">
    <name type="scientific">Mesotoga infera</name>
    <dbReference type="NCBI Taxonomy" id="1236046"/>
    <lineage>
        <taxon>Bacteria</taxon>
        <taxon>Thermotogati</taxon>
        <taxon>Thermotogota</taxon>
        <taxon>Thermotogae</taxon>
        <taxon>Kosmotogales</taxon>
        <taxon>Kosmotogaceae</taxon>
        <taxon>Mesotoga</taxon>
    </lineage>
</organism>
<dbReference type="Proteomes" id="UP000054260">
    <property type="component" value="Unassembled WGS sequence"/>
</dbReference>
<reference evidence="1 6" key="3">
    <citation type="journal article" date="2018" name="Nat. Biotechnol.">
        <title>A standardized bacterial taxonomy based on genome phylogeny substantially revises the tree of life.</title>
        <authorList>
            <person name="Parks D.H."/>
            <person name="Chuvochina M."/>
            <person name="Waite D.W."/>
            <person name="Rinke C."/>
            <person name="Skarshewski A."/>
            <person name="Chaumeil P.A."/>
            <person name="Hugenholtz P."/>
        </authorList>
    </citation>
    <scope>NUCLEOTIDE SEQUENCE [LARGE SCALE GENOMIC DNA]</scope>
    <source>
        <strain evidence="1">UBA9905</strain>
    </source>
</reference>
<comment type="caution">
    <text evidence="3">The sequence shown here is derived from an EMBL/GenBank/DDBJ whole genome shotgun (WGS) entry which is preliminary data.</text>
</comment>
<protein>
    <submittedName>
        <fullName evidence="3">Uncharacterized protein</fullName>
    </submittedName>
</protein>
<dbReference type="EMBL" id="LGGH01000143">
    <property type="protein sequence ID" value="KUK66983.1"/>
    <property type="molecule type" value="Genomic_DNA"/>
</dbReference>
<dbReference type="Proteomes" id="UP000264215">
    <property type="component" value="Unassembled WGS sequence"/>
</dbReference>
<evidence type="ECO:0000313" key="4">
    <source>
        <dbReference type="Proteomes" id="UP000054260"/>
    </source>
</evidence>
<sequence>MDNILEIFPGGASGFFGNKIYDIVAIPEGLLLVQITKALTSEAVNRAREASKERNEGFIKKMASVMSSGSTLLDRYGEKSMEEILNETPGNIFIPKASLKKVKISRKTDSSRETTVTDGTIIKIVWAEGKMKLTFGKNLNVKETKRFFEDTFGI</sequence>
<evidence type="ECO:0000313" key="3">
    <source>
        <dbReference type="EMBL" id="KUK90981.1"/>
    </source>
</evidence>
<evidence type="ECO:0000313" key="6">
    <source>
        <dbReference type="Proteomes" id="UP000264215"/>
    </source>
</evidence>
<reference evidence="4 5" key="2">
    <citation type="journal article" date="2015" name="MBio">
        <title>Genome-Resolved Metagenomic Analysis Reveals Roles for Candidate Phyla and Other Microbial Community Members in Biogeochemical Transformations in Oil Reservoirs.</title>
        <authorList>
            <person name="Hu P."/>
            <person name="Tom L."/>
            <person name="Singh A."/>
            <person name="Thomas B.C."/>
            <person name="Baker B.J."/>
            <person name="Piceno Y.M."/>
            <person name="Andersen G.L."/>
            <person name="Banfield J.F."/>
        </authorList>
    </citation>
    <scope>NUCLEOTIDE SEQUENCE [LARGE SCALE GENOMIC DNA]</scope>
</reference>
<dbReference type="EMBL" id="DQBS01000032">
    <property type="protein sequence ID" value="HCO69188.1"/>
    <property type="molecule type" value="Genomic_DNA"/>
</dbReference>
<name>A0A101I945_9BACT</name>
<gene>
    <name evidence="1" type="ORF">DIT26_01155</name>
    <name evidence="2" type="ORF">XD86_0950</name>
    <name evidence="3" type="ORF">XE02_0276</name>
</gene>
<dbReference type="EMBL" id="LGGW01000013">
    <property type="protein sequence ID" value="KUK90981.1"/>
    <property type="molecule type" value="Genomic_DNA"/>
</dbReference>
<dbReference type="Proteomes" id="UP000055014">
    <property type="component" value="Unassembled WGS sequence"/>
</dbReference>
<proteinExistence type="predicted"/>
<reference evidence="3" key="1">
    <citation type="journal article" date="2015" name="MBio">
        <title>Genome-resolved metagenomic analysis reveals roles for candidate phyla and other microbial community members in biogeochemical transformations in oil reservoirs.</title>
        <authorList>
            <person name="Hu P."/>
            <person name="Tom L."/>
            <person name="Singh A."/>
            <person name="Thomas B.C."/>
            <person name="Baker B.J."/>
            <person name="Piceno Y.M."/>
            <person name="Andersen G.L."/>
            <person name="Banfield J.F."/>
        </authorList>
    </citation>
    <scope>NUCLEOTIDE SEQUENCE [LARGE SCALE GENOMIC DNA]</scope>
    <source>
        <strain evidence="2">46_47</strain>
        <strain evidence="3">46_70</strain>
    </source>
</reference>
<dbReference type="PATRIC" id="fig|1236046.5.peg.1249"/>